<accession>M3EKF5</accession>
<evidence type="ECO:0000256" key="1">
    <source>
        <dbReference type="SAM" id="MobiDB-lite"/>
    </source>
</evidence>
<protein>
    <submittedName>
        <fullName evidence="2">Uncharacterized protein</fullName>
    </submittedName>
</protein>
<organism evidence="2 3">
    <name type="scientific">Streptomyces bottropensis ATCC 25435</name>
    <dbReference type="NCBI Taxonomy" id="1054862"/>
    <lineage>
        <taxon>Bacteria</taxon>
        <taxon>Bacillati</taxon>
        <taxon>Actinomycetota</taxon>
        <taxon>Actinomycetes</taxon>
        <taxon>Kitasatosporales</taxon>
        <taxon>Streptomycetaceae</taxon>
        <taxon>Streptomyces</taxon>
    </lineage>
</organism>
<sequence length="80" mass="7868">MLTVPRAYDDGAPTAPMPGPARPLAPHEVTVSVTADGQGGVPDKLPAVGGNGLMGMRERAKLYGGTISIGPGNDGGSPSG</sequence>
<dbReference type="Proteomes" id="UP000030760">
    <property type="component" value="Unassembled WGS sequence"/>
</dbReference>
<dbReference type="EMBL" id="KB405059">
    <property type="protein sequence ID" value="EMF56871.1"/>
    <property type="molecule type" value="Genomic_DNA"/>
</dbReference>
<reference evidence="3" key="1">
    <citation type="journal article" date="2013" name="Genome Announc.">
        <title>Draft Genome Sequence of Streptomyces bottropensis ATCC 25435, a Bottromycin-Producing Actinomycete.</title>
        <authorList>
            <person name="Zhang H."/>
            <person name="Zhou W."/>
            <person name="Zhuang Y."/>
            <person name="Liang X."/>
            <person name="Liu T."/>
        </authorList>
    </citation>
    <scope>NUCLEOTIDE SEQUENCE [LARGE SCALE GENOMIC DNA]</scope>
    <source>
        <strain evidence="3">ATCC 25435</strain>
    </source>
</reference>
<feature type="region of interest" description="Disordered" evidence="1">
    <location>
        <begin position="1"/>
        <end position="24"/>
    </location>
</feature>
<dbReference type="AlphaFoldDB" id="M3EKF5"/>
<gene>
    <name evidence="2" type="ORF">SBD_1702</name>
</gene>
<dbReference type="GeneID" id="96264871"/>
<dbReference type="InterPro" id="IPR036890">
    <property type="entry name" value="HATPase_C_sf"/>
</dbReference>
<name>M3EKF5_9ACTN</name>
<dbReference type="RefSeq" id="WP_005476438.1">
    <property type="nucleotide sequence ID" value="NZ_KB405059.1"/>
</dbReference>
<evidence type="ECO:0000313" key="3">
    <source>
        <dbReference type="Proteomes" id="UP000030760"/>
    </source>
</evidence>
<proteinExistence type="predicted"/>
<dbReference type="Gene3D" id="3.30.565.10">
    <property type="entry name" value="Histidine kinase-like ATPase, C-terminal domain"/>
    <property type="match status" value="1"/>
</dbReference>
<evidence type="ECO:0000313" key="2">
    <source>
        <dbReference type="EMBL" id="EMF56871.1"/>
    </source>
</evidence>